<dbReference type="SUPFAM" id="SSF53448">
    <property type="entry name" value="Nucleotide-diphospho-sugar transferases"/>
    <property type="match status" value="1"/>
</dbReference>
<keyword evidence="8" id="KW-0547">Nucleotide-binding</keyword>
<dbReference type="PANTHER" id="PTHR23033">
    <property type="entry name" value="BETA1,3-GALACTOSYLTRANSFERASE"/>
    <property type="match status" value="1"/>
</dbReference>
<evidence type="ECO:0000256" key="6">
    <source>
        <dbReference type="ARBA" id="ARBA00022679"/>
    </source>
</evidence>
<evidence type="ECO:0000256" key="12">
    <source>
        <dbReference type="SAM" id="MobiDB-lite"/>
    </source>
</evidence>
<dbReference type="GO" id="GO:0016263">
    <property type="term" value="F:glycoprotein-N-acetylgalactosamine 3-beta-galactosyltransferase activity"/>
    <property type="evidence" value="ECO:0007669"/>
    <property type="project" value="UniProtKB-EC"/>
</dbReference>
<sequence length="371" mass="41032">MSAGSSVFAPLNGLLAATNQTSGVDRGAVLFVVMGSLSLIERSILQQQTWCQHATCVFSLLQDVKQAAGLAAAERVLKQVAMRTLKLDRSLVSGPSAKACCKADEAGKNESQERPSPLPRRLTAPRKQYLREFSKEGPQRYFCAKHAQATMTAQYRFLPALHWAREQLRTKRYDWVAIVDDDSFVFPRALQRLLQRYDSSRAYYFGDFLGDDALTFACGGAGSLLSRGAMARMNLINCIRTMHPKCMQSDWMIGKCAARAQVEPVTEHGCTCTGDGRGIREWMLRGSTPPLHLKAGFIHGSCHFLQKMGSPAKDAKVYRELNDLESTLLAARNIPAVVHGFGSRTLERLANSNANGQQWTEVVRSWGDRGS</sequence>
<dbReference type="Pfam" id="PF02434">
    <property type="entry name" value="Fringe"/>
    <property type="match status" value="1"/>
</dbReference>
<dbReference type="EnsemblProtists" id="EOD05980">
    <property type="protein sequence ID" value="EOD05980"/>
    <property type="gene ID" value="EMIHUDRAFT_219719"/>
</dbReference>
<evidence type="ECO:0000259" key="13">
    <source>
        <dbReference type="Pfam" id="PF02434"/>
    </source>
</evidence>
<comment type="subcellular location">
    <subcellularLocation>
        <location evidence="1">Membrane</location>
        <topology evidence="1">Single-pass type II membrane protein</topology>
    </subcellularLocation>
</comment>
<evidence type="ECO:0000256" key="4">
    <source>
        <dbReference type="ARBA" id="ARBA00012557"/>
    </source>
</evidence>
<keyword evidence="7" id="KW-0812">Transmembrane</keyword>
<keyword evidence="5" id="KW-0328">Glycosyltransferase</keyword>
<evidence type="ECO:0000256" key="1">
    <source>
        <dbReference type="ARBA" id="ARBA00004606"/>
    </source>
</evidence>
<dbReference type="RefSeq" id="XP_005758409.1">
    <property type="nucleotide sequence ID" value="XM_005758352.1"/>
</dbReference>
<dbReference type="STRING" id="2903.R1CUL7"/>
<dbReference type="InterPro" id="IPR026050">
    <property type="entry name" value="C1GALT1/C1GALT1_chp1"/>
</dbReference>
<dbReference type="InterPro" id="IPR029044">
    <property type="entry name" value="Nucleotide-diphossugar_trans"/>
</dbReference>
<evidence type="ECO:0000256" key="11">
    <source>
        <dbReference type="ARBA" id="ARBA00023136"/>
    </source>
</evidence>
<reference evidence="14" key="2">
    <citation type="submission" date="2024-10" db="UniProtKB">
        <authorList>
            <consortium name="EnsemblProtists"/>
        </authorList>
    </citation>
    <scope>IDENTIFICATION</scope>
</reference>
<evidence type="ECO:0000256" key="9">
    <source>
        <dbReference type="ARBA" id="ARBA00022968"/>
    </source>
</evidence>
<keyword evidence="6" id="KW-0808">Transferase</keyword>
<dbReference type="PaxDb" id="2903-EOD05980"/>
<accession>A0A0D3I3Z5</accession>
<keyword evidence="11" id="KW-0472">Membrane</keyword>
<evidence type="ECO:0000256" key="10">
    <source>
        <dbReference type="ARBA" id="ARBA00022989"/>
    </source>
</evidence>
<dbReference type="Proteomes" id="UP000013827">
    <property type="component" value="Unassembled WGS sequence"/>
</dbReference>
<name>A0A0D3I3Z5_EMIH1</name>
<evidence type="ECO:0000313" key="15">
    <source>
        <dbReference type="Proteomes" id="UP000013827"/>
    </source>
</evidence>
<evidence type="ECO:0000256" key="2">
    <source>
        <dbReference type="ARBA" id="ARBA00004922"/>
    </source>
</evidence>
<evidence type="ECO:0000313" key="14">
    <source>
        <dbReference type="EnsemblProtists" id="EOD05980"/>
    </source>
</evidence>
<dbReference type="GO" id="GO:0016020">
    <property type="term" value="C:membrane"/>
    <property type="evidence" value="ECO:0007669"/>
    <property type="project" value="UniProtKB-SubCell"/>
</dbReference>
<feature type="domain" description="Fringe-like glycosyltransferase" evidence="13">
    <location>
        <begin position="166"/>
        <end position="259"/>
    </location>
</feature>
<comment type="similarity">
    <text evidence="3">Belongs to the glycosyltransferase 31 family. Beta3-Gal-T subfamily.</text>
</comment>
<feature type="compositionally biased region" description="Basic and acidic residues" evidence="12">
    <location>
        <begin position="102"/>
        <end position="113"/>
    </location>
</feature>
<proteinExistence type="inferred from homology"/>
<dbReference type="Gene3D" id="3.90.550.50">
    <property type="match status" value="1"/>
</dbReference>
<evidence type="ECO:0000256" key="7">
    <source>
        <dbReference type="ARBA" id="ARBA00022692"/>
    </source>
</evidence>
<evidence type="ECO:0000256" key="3">
    <source>
        <dbReference type="ARBA" id="ARBA00006462"/>
    </source>
</evidence>
<evidence type="ECO:0000256" key="5">
    <source>
        <dbReference type="ARBA" id="ARBA00022676"/>
    </source>
</evidence>
<keyword evidence="10" id="KW-1133">Transmembrane helix</keyword>
<dbReference type="EC" id="2.4.1.122" evidence="4"/>
<dbReference type="GO" id="GO:0000166">
    <property type="term" value="F:nucleotide binding"/>
    <property type="evidence" value="ECO:0007669"/>
    <property type="project" value="UniProtKB-KW"/>
</dbReference>
<keyword evidence="15" id="KW-1185">Reference proteome</keyword>
<dbReference type="KEGG" id="ehx:EMIHUDRAFT_219719"/>
<dbReference type="AlphaFoldDB" id="A0A0D3I3Z5"/>
<reference evidence="15" key="1">
    <citation type="journal article" date="2013" name="Nature">
        <title>Pan genome of the phytoplankton Emiliania underpins its global distribution.</title>
        <authorList>
            <person name="Read B.A."/>
            <person name="Kegel J."/>
            <person name="Klute M.J."/>
            <person name="Kuo A."/>
            <person name="Lefebvre S.C."/>
            <person name="Maumus F."/>
            <person name="Mayer C."/>
            <person name="Miller J."/>
            <person name="Monier A."/>
            <person name="Salamov A."/>
            <person name="Young J."/>
            <person name="Aguilar M."/>
            <person name="Claverie J.M."/>
            <person name="Frickenhaus S."/>
            <person name="Gonzalez K."/>
            <person name="Herman E.K."/>
            <person name="Lin Y.C."/>
            <person name="Napier J."/>
            <person name="Ogata H."/>
            <person name="Sarno A.F."/>
            <person name="Shmutz J."/>
            <person name="Schroeder D."/>
            <person name="de Vargas C."/>
            <person name="Verret F."/>
            <person name="von Dassow P."/>
            <person name="Valentin K."/>
            <person name="Van de Peer Y."/>
            <person name="Wheeler G."/>
            <person name="Dacks J.B."/>
            <person name="Delwiche C.F."/>
            <person name="Dyhrman S.T."/>
            <person name="Glockner G."/>
            <person name="John U."/>
            <person name="Richards T."/>
            <person name="Worden A.Z."/>
            <person name="Zhang X."/>
            <person name="Grigoriev I.V."/>
            <person name="Allen A.E."/>
            <person name="Bidle K."/>
            <person name="Borodovsky M."/>
            <person name="Bowler C."/>
            <person name="Brownlee C."/>
            <person name="Cock J.M."/>
            <person name="Elias M."/>
            <person name="Gladyshev V.N."/>
            <person name="Groth M."/>
            <person name="Guda C."/>
            <person name="Hadaegh A."/>
            <person name="Iglesias-Rodriguez M.D."/>
            <person name="Jenkins J."/>
            <person name="Jones B.M."/>
            <person name="Lawson T."/>
            <person name="Leese F."/>
            <person name="Lindquist E."/>
            <person name="Lobanov A."/>
            <person name="Lomsadze A."/>
            <person name="Malik S.B."/>
            <person name="Marsh M.E."/>
            <person name="Mackinder L."/>
            <person name="Mock T."/>
            <person name="Mueller-Roeber B."/>
            <person name="Pagarete A."/>
            <person name="Parker M."/>
            <person name="Probert I."/>
            <person name="Quesneville H."/>
            <person name="Raines C."/>
            <person name="Rensing S.A."/>
            <person name="Riano-Pachon D.M."/>
            <person name="Richier S."/>
            <person name="Rokitta S."/>
            <person name="Shiraiwa Y."/>
            <person name="Soanes D.M."/>
            <person name="van der Giezen M."/>
            <person name="Wahlund T.M."/>
            <person name="Williams B."/>
            <person name="Wilson W."/>
            <person name="Wolfe G."/>
            <person name="Wurch L.L."/>
        </authorList>
    </citation>
    <scope>NUCLEOTIDE SEQUENCE</scope>
</reference>
<evidence type="ECO:0000256" key="8">
    <source>
        <dbReference type="ARBA" id="ARBA00022741"/>
    </source>
</evidence>
<dbReference type="HOGENOM" id="CLU_746876_0_0_1"/>
<keyword evidence="9" id="KW-0735">Signal-anchor</keyword>
<comment type="pathway">
    <text evidence="2">Protein modification; protein glycosylation.</text>
</comment>
<feature type="region of interest" description="Disordered" evidence="12">
    <location>
        <begin position="102"/>
        <end position="121"/>
    </location>
</feature>
<dbReference type="GeneID" id="17252056"/>
<protein>
    <recommendedName>
        <fullName evidence="4">N-acetylgalactosaminide beta-1,3-galactosyltransferase</fullName>
        <ecNumber evidence="4">2.4.1.122</ecNumber>
    </recommendedName>
</protein>
<dbReference type="InterPro" id="IPR003378">
    <property type="entry name" value="Fringe-like_glycosylTrfase"/>
</dbReference>
<organism evidence="14 15">
    <name type="scientific">Emiliania huxleyi (strain CCMP1516)</name>
    <dbReference type="NCBI Taxonomy" id="280463"/>
    <lineage>
        <taxon>Eukaryota</taxon>
        <taxon>Haptista</taxon>
        <taxon>Haptophyta</taxon>
        <taxon>Prymnesiophyceae</taxon>
        <taxon>Isochrysidales</taxon>
        <taxon>Noelaerhabdaceae</taxon>
        <taxon>Emiliania</taxon>
    </lineage>
</organism>